<dbReference type="EMBL" id="BRYB01001201">
    <property type="protein sequence ID" value="GMI20353.1"/>
    <property type="molecule type" value="Genomic_DNA"/>
</dbReference>
<reference evidence="2 3" key="1">
    <citation type="journal article" date="2023" name="Commun. Biol.">
        <title>Genome analysis of Parmales, the sister group of diatoms, reveals the evolutionary specialization of diatoms from phago-mixotrophs to photoautotrophs.</title>
        <authorList>
            <person name="Ban H."/>
            <person name="Sato S."/>
            <person name="Yoshikawa S."/>
            <person name="Yamada K."/>
            <person name="Nakamura Y."/>
            <person name="Ichinomiya M."/>
            <person name="Sato N."/>
            <person name="Blanc-Mathieu R."/>
            <person name="Endo H."/>
            <person name="Kuwata A."/>
            <person name="Ogata H."/>
        </authorList>
    </citation>
    <scope>NUCLEOTIDE SEQUENCE [LARGE SCALE GENOMIC DNA]</scope>
</reference>
<keyword evidence="3" id="KW-1185">Reference proteome</keyword>
<feature type="region of interest" description="Disordered" evidence="1">
    <location>
        <begin position="136"/>
        <end position="237"/>
    </location>
</feature>
<feature type="compositionally biased region" description="Low complexity" evidence="1">
    <location>
        <begin position="209"/>
        <end position="222"/>
    </location>
</feature>
<comment type="caution">
    <text evidence="2">The sequence shown here is derived from an EMBL/GenBank/DDBJ whole genome shotgun (WGS) entry which is preliminary data.</text>
</comment>
<feature type="compositionally biased region" description="Polar residues" evidence="1">
    <location>
        <begin position="226"/>
        <end position="235"/>
    </location>
</feature>
<evidence type="ECO:0000313" key="3">
    <source>
        <dbReference type="Proteomes" id="UP001165060"/>
    </source>
</evidence>
<evidence type="ECO:0000256" key="1">
    <source>
        <dbReference type="SAM" id="MobiDB-lite"/>
    </source>
</evidence>
<proteinExistence type="predicted"/>
<evidence type="ECO:0000313" key="2">
    <source>
        <dbReference type="EMBL" id="GMI20353.1"/>
    </source>
</evidence>
<protein>
    <submittedName>
        <fullName evidence="2">Uncharacterized protein</fullName>
    </submittedName>
</protein>
<accession>A0ABQ6M664</accession>
<organism evidence="2 3">
    <name type="scientific">Tetraparma gracilis</name>
    <dbReference type="NCBI Taxonomy" id="2962635"/>
    <lineage>
        <taxon>Eukaryota</taxon>
        <taxon>Sar</taxon>
        <taxon>Stramenopiles</taxon>
        <taxon>Ochrophyta</taxon>
        <taxon>Bolidophyceae</taxon>
        <taxon>Parmales</taxon>
        <taxon>Triparmaceae</taxon>
        <taxon>Tetraparma</taxon>
    </lineage>
</organism>
<dbReference type="Proteomes" id="UP001165060">
    <property type="component" value="Unassembled WGS sequence"/>
</dbReference>
<sequence>MAGSDDPYFGNLFPTGAAPPIQPITMIPPRPLSRLSPHADAAIPPDKELLDFAAAVKRMENYVKATTAANMYFEDYYNESRVHNSMGVRVDSNGAELEDAGVRIGDGTNPTDGIFKLSEYNHKMLRETDRMKMGSEDVRWEETDERVGDKGYPEGGVLPDGGGWKPGSRSKEDVAQAVAIEAASSSRAPPPPLFAADGASAPAAPPIPAANAAPSQVASAAESRPDATNEQSNPMHTVADRLRSSGAKTFKEAACRGLTNPFVHTPKSGKMFVALLDSIAEYKRRYDTLYPVSFVHVPSLPSTALHPPPSPLLPPEVDPHYRFTEGLAPVPFRDAYEASTFASANAVFARRLAHARAGYLTQELDVRLRSQMNDVPPPGITYLQEGTDKYGDGRSQPRPPIAMPNVTLAEHLSRQVAYAEAEIKRVLEESRKGKAADACTTLIVPRNKMSGFLSSTWPFLNASPYIERRSTMGRAFIVAVFVVLGVYGNVFYSALFRTPLVYYPPNYYGGATYVGEEAEVITMQQRDILDWDSMVSYTGSRSEKYADRVVEKPDPDSTSGFLSVKDDLVSLEDVQTILSMCGEGMASYDVLEWDVVKEFLNYDEKAVFEKLRVEVETQMKAFQKKRPVSRFMGRAEPMIEPLYIRVAPHVPVGYTGPPGGRVTAGERTSHLETLLNFTELDMYKDMDRVHRRLAKGWCKPDRKLNSYSPGSDADQCDKAEEEERRRMEWTRGDEWREVEYSSTVFLSTNGVEHVGGAALFADAEARTIFKNKKPWGQTTGRVENATVVEAKRGRVVSWGSAGAGKAGDERCSMAVVEGVQMTMQVWWVGVKPEAKAEGGGLLEEAWVGIGGDAWRKGDE</sequence>
<feature type="compositionally biased region" description="Basic and acidic residues" evidence="1">
    <location>
        <begin position="136"/>
        <end position="152"/>
    </location>
</feature>
<name>A0ABQ6M664_9STRA</name>
<gene>
    <name evidence="2" type="ORF">TeGR_g9141</name>
</gene>